<feature type="domain" description="Large ribosomal subunit protein uL6 alpha-beta" evidence="6">
    <location>
        <begin position="12"/>
        <end position="82"/>
    </location>
</feature>
<keyword evidence="1 3" id="KW-0689">Ribosomal protein</keyword>
<evidence type="ECO:0000256" key="3">
    <source>
        <dbReference type="HAMAP-Rule" id="MF_01365"/>
    </source>
</evidence>
<dbReference type="Proteomes" id="UP000659697">
    <property type="component" value="Unassembled WGS sequence"/>
</dbReference>
<protein>
    <recommendedName>
        <fullName evidence="3">Large ribosomal subunit protein uL6</fullName>
    </recommendedName>
</protein>
<dbReference type="PROSITE" id="PS00525">
    <property type="entry name" value="RIBOSOMAL_L6_1"/>
    <property type="match status" value="1"/>
</dbReference>
<evidence type="ECO:0000256" key="2">
    <source>
        <dbReference type="ARBA" id="ARBA00023274"/>
    </source>
</evidence>
<comment type="function">
    <text evidence="3 5">This protein binds to the 23S rRNA, and is important in its secondary structure. It is located near the subunit interface in the base of the L7/L12 stalk, and near the tRNA binding site of the peptidyltransferase center.</text>
</comment>
<dbReference type="Pfam" id="PF00347">
    <property type="entry name" value="Ribosomal_L6"/>
    <property type="match status" value="2"/>
</dbReference>
<dbReference type="InterPro" id="IPR000702">
    <property type="entry name" value="Ribosomal_uL6-like"/>
</dbReference>
<evidence type="ECO:0000256" key="1">
    <source>
        <dbReference type="ARBA" id="ARBA00022980"/>
    </source>
</evidence>
<dbReference type="InterPro" id="IPR020040">
    <property type="entry name" value="Ribosomal_uL6_a/b-dom"/>
</dbReference>
<evidence type="ECO:0000313" key="7">
    <source>
        <dbReference type="EMBL" id="GHG78144.1"/>
    </source>
</evidence>
<dbReference type="PIRSF" id="PIRSF002162">
    <property type="entry name" value="Ribosomal_L6"/>
    <property type="match status" value="1"/>
</dbReference>
<comment type="subunit">
    <text evidence="3">Part of the 50S ribosomal subunit.</text>
</comment>
<dbReference type="PRINTS" id="PR00059">
    <property type="entry name" value="RIBOSOMALL6"/>
</dbReference>
<dbReference type="RefSeq" id="WP_189434365.1">
    <property type="nucleotide sequence ID" value="NZ_BNAO01000014.1"/>
</dbReference>
<evidence type="ECO:0000259" key="6">
    <source>
        <dbReference type="Pfam" id="PF00347"/>
    </source>
</evidence>
<accession>A0ABQ3L361</accession>
<dbReference type="Gene3D" id="3.90.930.12">
    <property type="entry name" value="Ribosomal protein L6, alpha-beta domain"/>
    <property type="match status" value="2"/>
</dbReference>
<dbReference type="NCBIfam" id="TIGR03654">
    <property type="entry name" value="L6_bact"/>
    <property type="match status" value="1"/>
</dbReference>
<dbReference type="EMBL" id="BNAO01000014">
    <property type="protein sequence ID" value="GHG78144.1"/>
    <property type="molecule type" value="Genomic_DNA"/>
</dbReference>
<proteinExistence type="inferred from homology"/>
<evidence type="ECO:0000313" key="8">
    <source>
        <dbReference type="Proteomes" id="UP000659697"/>
    </source>
</evidence>
<comment type="similarity">
    <text evidence="3 4">Belongs to the universal ribosomal protein uL6 family.</text>
</comment>
<dbReference type="PANTHER" id="PTHR11655">
    <property type="entry name" value="60S/50S RIBOSOMAL PROTEIN L6/L9"/>
    <property type="match status" value="1"/>
</dbReference>
<dbReference type="GO" id="GO:0005840">
    <property type="term" value="C:ribosome"/>
    <property type="evidence" value="ECO:0007669"/>
    <property type="project" value="UniProtKB-KW"/>
</dbReference>
<gene>
    <name evidence="3 7" type="primary">rplF</name>
    <name evidence="7" type="ORF">GCM10010919_34260</name>
</gene>
<dbReference type="InterPro" id="IPR036789">
    <property type="entry name" value="Ribosomal_uL6-like_a/b-dom_sf"/>
</dbReference>
<keyword evidence="8" id="KW-1185">Reference proteome</keyword>
<name>A0ABQ3L361_9ALTE</name>
<keyword evidence="3 5" id="KW-0699">rRNA-binding</keyword>
<keyword evidence="2 3" id="KW-0687">Ribonucleoprotein</keyword>
<evidence type="ECO:0000256" key="4">
    <source>
        <dbReference type="RuleBase" id="RU003869"/>
    </source>
</evidence>
<organism evidence="7 8">
    <name type="scientific">Alishewanella longhuensis</name>
    <dbReference type="NCBI Taxonomy" id="1091037"/>
    <lineage>
        <taxon>Bacteria</taxon>
        <taxon>Pseudomonadati</taxon>
        <taxon>Pseudomonadota</taxon>
        <taxon>Gammaproteobacteria</taxon>
        <taxon>Alteromonadales</taxon>
        <taxon>Alteromonadaceae</taxon>
        <taxon>Alishewanella</taxon>
    </lineage>
</organism>
<dbReference type="SUPFAM" id="SSF56053">
    <property type="entry name" value="Ribosomal protein L6"/>
    <property type="match status" value="2"/>
</dbReference>
<dbReference type="PANTHER" id="PTHR11655:SF14">
    <property type="entry name" value="LARGE RIBOSOMAL SUBUNIT PROTEIN UL6M"/>
    <property type="match status" value="1"/>
</dbReference>
<keyword evidence="3 5" id="KW-0694">RNA-binding</keyword>
<evidence type="ECO:0000256" key="5">
    <source>
        <dbReference type="RuleBase" id="RU003870"/>
    </source>
</evidence>
<sequence>MSRVAKAPVTLPTGVSVTQNGQVVALKGKNGELTLNVNPAVEIVVDGNVLRTVPREGFENADAQAGTARALLNNMVTGVSEGFTQKLELVGVGYRAKAEGKVLNLSLGFSHPVVFAVPNGITIETPTQTEVVVKGADKQLVGQVSANIRAYRKPEPYKGKGVRYANENVRRKEAKKK</sequence>
<comment type="caution">
    <text evidence="7">The sequence shown here is derived from an EMBL/GenBank/DDBJ whole genome shotgun (WGS) entry which is preliminary data.</text>
</comment>
<dbReference type="InterPro" id="IPR002358">
    <property type="entry name" value="Ribosomal_uL6_CS"/>
</dbReference>
<dbReference type="HAMAP" id="MF_01365_B">
    <property type="entry name" value="Ribosomal_uL6_B"/>
    <property type="match status" value="1"/>
</dbReference>
<dbReference type="InterPro" id="IPR019906">
    <property type="entry name" value="Ribosomal_uL6_bac-type"/>
</dbReference>
<feature type="domain" description="Large ribosomal subunit protein uL6 alpha-beta" evidence="6">
    <location>
        <begin position="90"/>
        <end position="164"/>
    </location>
</feature>
<reference evidence="8" key="1">
    <citation type="journal article" date="2019" name="Int. J. Syst. Evol. Microbiol.">
        <title>The Global Catalogue of Microorganisms (GCM) 10K type strain sequencing project: providing services to taxonomists for standard genome sequencing and annotation.</title>
        <authorList>
            <consortium name="The Broad Institute Genomics Platform"/>
            <consortium name="The Broad Institute Genome Sequencing Center for Infectious Disease"/>
            <person name="Wu L."/>
            <person name="Ma J."/>
        </authorList>
    </citation>
    <scope>NUCLEOTIDE SEQUENCE [LARGE SCALE GENOMIC DNA]</scope>
    <source>
        <strain evidence="8">CGMCC 1.7003</strain>
    </source>
</reference>